<reference evidence="3" key="1">
    <citation type="submission" date="2016-11" db="EMBL/GenBank/DDBJ databases">
        <authorList>
            <person name="Varghese N."/>
            <person name="Submissions S."/>
        </authorList>
    </citation>
    <scope>NUCLEOTIDE SEQUENCE [LARGE SCALE GENOMIC DNA]</scope>
    <source>
        <strain evidence="3">UWOS</strain>
    </source>
</reference>
<keyword evidence="2" id="KW-0808">Transferase</keyword>
<dbReference type="RefSeq" id="WP_073305095.1">
    <property type="nucleotide sequence ID" value="NZ_FRAW01000022.1"/>
</dbReference>
<dbReference type="Proteomes" id="UP000184275">
    <property type="component" value="Unassembled WGS sequence"/>
</dbReference>
<feature type="domain" description="Glycosyltransferase 2-like" evidence="1">
    <location>
        <begin position="5"/>
        <end position="175"/>
    </location>
</feature>
<evidence type="ECO:0000313" key="3">
    <source>
        <dbReference type="Proteomes" id="UP000184275"/>
    </source>
</evidence>
<dbReference type="PANTHER" id="PTHR22916:SF3">
    <property type="entry name" value="UDP-GLCNAC:BETAGAL BETA-1,3-N-ACETYLGLUCOSAMINYLTRANSFERASE-LIKE PROTEIN 1"/>
    <property type="match status" value="1"/>
</dbReference>
<dbReference type="Pfam" id="PF00535">
    <property type="entry name" value="Glycos_transf_2"/>
    <property type="match status" value="1"/>
</dbReference>
<dbReference type="GO" id="GO:0016758">
    <property type="term" value="F:hexosyltransferase activity"/>
    <property type="evidence" value="ECO:0007669"/>
    <property type="project" value="UniProtKB-ARBA"/>
</dbReference>
<dbReference type="Gene3D" id="3.90.550.10">
    <property type="entry name" value="Spore Coat Polysaccharide Biosynthesis Protein SpsA, Chain A"/>
    <property type="match status" value="1"/>
</dbReference>
<evidence type="ECO:0000259" key="1">
    <source>
        <dbReference type="Pfam" id="PF00535"/>
    </source>
</evidence>
<organism evidence="2 3">
    <name type="scientific">Fibrobacter intestinalis</name>
    <dbReference type="NCBI Taxonomy" id="28122"/>
    <lineage>
        <taxon>Bacteria</taxon>
        <taxon>Pseudomonadati</taxon>
        <taxon>Fibrobacterota</taxon>
        <taxon>Fibrobacteria</taxon>
        <taxon>Fibrobacterales</taxon>
        <taxon>Fibrobacteraceae</taxon>
        <taxon>Fibrobacter</taxon>
    </lineage>
</organism>
<keyword evidence="3" id="KW-1185">Reference proteome</keyword>
<name>A0A1M6W7I9_9BACT</name>
<accession>A0A1M6W7I9</accession>
<dbReference type="InterPro" id="IPR001173">
    <property type="entry name" value="Glyco_trans_2-like"/>
</dbReference>
<dbReference type="PANTHER" id="PTHR22916">
    <property type="entry name" value="GLYCOSYLTRANSFERASE"/>
    <property type="match status" value="1"/>
</dbReference>
<dbReference type="InterPro" id="IPR029044">
    <property type="entry name" value="Nucleotide-diphossugar_trans"/>
</dbReference>
<proteinExistence type="predicted"/>
<protein>
    <submittedName>
        <fullName evidence="2">Glycosyl transferase family 2</fullName>
    </submittedName>
</protein>
<evidence type="ECO:0000313" key="2">
    <source>
        <dbReference type="EMBL" id="SHK89752.1"/>
    </source>
</evidence>
<gene>
    <name evidence="2" type="ORF">SAMN05720469_12246</name>
</gene>
<dbReference type="EMBL" id="FRAW01000022">
    <property type="protein sequence ID" value="SHK89752.1"/>
    <property type="molecule type" value="Genomic_DNA"/>
</dbReference>
<sequence>MNQICIVLCTYNGEKFLSFFLQSLCNQTEKAKWIVAYDDASTDASVSVLEKFSEVLPIKIFRGEKNLGHRGAFHQALSFASQYVDDSDFIALADQDDEWIPNKLTLLKKALVKNPSSALAFGDARVIDAFGKEIAPSWRIYDGIPDRVSIKAQIAGINHVTGCLSLFRASLLAKILPIPEGVSVHDRWIAMLAERHGGIYRLSEAVVKYRLHESNAVGGKPVPPMSQTLKIQENWVLCLLKNAERIPLTEGEIRFAQKLLKLHQGRQTKGFLPLFLPWILKNQNELFLPRNLKTRIRQILFSLIGLPWAKIFWKKS</sequence>
<dbReference type="SUPFAM" id="SSF53448">
    <property type="entry name" value="Nucleotide-diphospho-sugar transferases"/>
    <property type="match status" value="1"/>
</dbReference>
<dbReference type="AlphaFoldDB" id="A0A1M6W7I9"/>